<protein>
    <recommendedName>
        <fullName evidence="1">Sacsin/Nov domain-containing protein</fullName>
    </recommendedName>
</protein>
<comment type="caution">
    <text evidence="2">The sequence shown here is derived from an EMBL/GenBank/DDBJ whole genome shotgun (WGS) entry which is preliminary data.</text>
</comment>
<evidence type="ECO:0000259" key="1">
    <source>
        <dbReference type="Pfam" id="PF25794"/>
    </source>
</evidence>
<evidence type="ECO:0000313" key="3">
    <source>
        <dbReference type="Proteomes" id="UP001186944"/>
    </source>
</evidence>
<proteinExistence type="predicted"/>
<dbReference type="GO" id="GO:0030544">
    <property type="term" value="F:Hsp70 protein binding"/>
    <property type="evidence" value="ECO:0007669"/>
    <property type="project" value="TreeGrafter"/>
</dbReference>
<evidence type="ECO:0000313" key="2">
    <source>
        <dbReference type="EMBL" id="KAK3096560.1"/>
    </source>
</evidence>
<dbReference type="InterPro" id="IPR052972">
    <property type="entry name" value="Sacsin_chaperone_reg"/>
</dbReference>
<keyword evidence="3" id="KW-1185">Reference proteome</keyword>
<dbReference type="SUPFAM" id="SSF55874">
    <property type="entry name" value="ATPase domain of HSP90 chaperone/DNA topoisomerase II/histidine kinase"/>
    <property type="match status" value="1"/>
</dbReference>
<dbReference type="PANTHER" id="PTHR15600:SF42">
    <property type="entry name" value="SACSIN"/>
    <property type="match status" value="1"/>
</dbReference>
<gene>
    <name evidence="2" type="ORF">FSP39_001293</name>
</gene>
<feature type="domain" description="Sacsin/Nov" evidence="1">
    <location>
        <begin position="817"/>
        <end position="1052"/>
    </location>
</feature>
<reference evidence="2" key="1">
    <citation type="submission" date="2019-08" db="EMBL/GenBank/DDBJ databases">
        <title>The improved chromosome-level genome for the pearl oyster Pinctada fucata martensii using PacBio sequencing and Hi-C.</title>
        <authorList>
            <person name="Zheng Z."/>
        </authorList>
    </citation>
    <scope>NUCLEOTIDE SEQUENCE</scope>
    <source>
        <strain evidence="2">ZZ-2019</strain>
        <tissue evidence="2">Adductor muscle</tissue>
    </source>
</reference>
<dbReference type="AlphaFoldDB" id="A0AA88Y1E6"/>
<dbReference type="Proteomes" id="UP001186944">
    <property type="component" value="Unassembled WGS sequence"/>
</dbReference>
<dbReference type="NCBIfam" id="NF047352">
    <property type="entry name" value="P_loop_sacsin"/>
    <property type="match status" value="1"/>
</dbReference>
<accession>A0AA88Y1E6</accession>
<organism evidence="2 3">
    <name type="scientific">Pinctada imbricata</name>
    <name type="common">Atlantic pearl-oyster</name>
    <name type="synonym">Pinctada martensii</name>
    <dbReference type="NCBI Taxonomy" id="66713"/>
    <lineage>
        <taxon>Eukaryota</taxon>
        <taxon>Metazoa</taxon>
        <taxon>Spiralia</taxon>
        <taxon>Lophotrochozoa</taxon>
        <taxon>Mollusca</taxon>
        <taxon>Bivalvia</taxon>
        <taxon>Autobranchia</taxon>
        <taxon>Pteriomorphia</taxon>
        <taxon>Pterioida</taxon>
        <taxon>Pterioidea</taxon>
        <taxon>Pteriidae</taxon>
        <taxon>Pinctada</taxon>
    </lineage>
</organism>
<sequence>MIKLLRLFYESAGNLLLFTQNVQEISLHHLQNDSIHPDDDMVLVFKVDKQELFIPRLNKRNILTTFTEASKKAMREERSKTKQTFICRTNIRITNSCGLADVVDGGKDGDTFESEWLISWSLGVGKSFRMYIEGGSDGALPLTAVALPISEKGNLHIYDASLGFYRESHLFVFLPIPVKVPFSVHINGCFAVSADRKRLLSYTSDDKTDSRQVTWNSVLISDSLLNSYLQFLAYVRNNCLHDVSGFYYLWPKDCGPENTWKPLLKEFYKHVVEEEDLKMFFGFRNKESVWLTFDECTFLDESFSNDSKICSLAYTVLKCLSKEHNICPTELPQTIRKAFVEAGLSSDINRKTISIEAFYEIFLKNIANIELDLHDKERLVIHALRQENKNIMQHLMTNACITSKPKGNFHLPSEMVLPNSPWKSLFDTEDERFPSDAFCREDILKALQNLGMKTSEIPWDLIRLQARKNENINTKCTECARERAEIILKYIHENRRSDQACPKDVADDISDIEFIPAMTKSAEWKWKWKADECLTESKVCCAHELSWKSMKLNKPKNMYISNLALQVGCSDILTPEYFHEYQEDLFELGVKGEEQVGIKTLREQLLHVTESHLCSENVSESLELRILEAVFKSFESRCHDDEAISFLNEFLDKPVIKIGKRFVSPCSVVFSLKHDCSPFLYGLDNSPFLQYKNTLEAMGVRKQFDFQTLKFVLKQLKDRDEPLDESEIGLACRVALLLEDVELDDLDFLYLPDSEGILRPTTELCIDDCSWVPQSDTMKFLHGTIPPNIAKITKIRSKRNHDITEETSEFGIDFGQHENLTNRLKRILDGYPDVCIMKELLQNADDAGATELHFIKDFRELGKESVFSEEWKDLQGPALCVYNDSVFSERDLEGIQNLGIGSNREDLTTIGKYGVGFNAVYHLTDVPSFLSKDKSNPERDTLCVLDPHCRYIPCATKRKPGRRFKDPSKTKQKYPDVFSGYLEDSGVWCENSGTMFRFPLRQACSDISPSIDIERFNVLIEQFKHEMAHSMMFLHNVRRIIISSIDKDGELHKEHFADSKISGESGNAIYNTTLETRMKLKEHKVSMSDIQRLGNEIHHYFNNQWR</sequence>
<dbReference type="Pfam" id="PF25794">
    <property type="entry name" value="SACS"/>
    <property type="match status" value="1"/>
</dbReference>
<dbReference type="InterPro" id="IPR036890">
    <property type="entry name" value="HATPase_C_sf"/>
</dbReference>
<dbReference type="InterPro" id="IPR058210">
    <property type="entry name" value="SACS/Nov_dom"/>
</dbReference>
<dbReference type="EMBL" id="VSWD01000007">
    <property type="protein sequence ID" value="KAK3096560.1"/>
    <property type="molecule type" value="Genomic_DNA"/>
</dbReference>
<dbReference type="PANTHER" id="PTHR15600">
    <property type="entry name" value="SACSIN"/>
    <property type="match status" value="1"/>
</dbReference>
<name>A0AA88Y1E6_PINIB</name>